<feature type="region of interest" description="Disordered" evidence="1">
    <location>
        <begin position="228"/>
        <end position="256"/>
    </location>
</feature>
<dbReference type="InterPro" id="IPR052967">
    <property type="entry name" value="Stress_Response_Assoc"/>
</dbReference>
<dbReference type="InterPro" id="IPR014747">
    <property type="entry name" value="Bac_photo_RC_H_C"/>
</dbReference>
<dbReference type="PANTHER" id="PTHR38463">
    <property type="entry name" value="STRESS RESPONSE PROTEIN YSNF"/>
    <property type="match status" value="1"/>
</dbReference>
<evidence type="ECO:0000259" key="3">
    <source>
        <dbReference type="Pfam" id="PF09557"/>
    </source>
</evidence>
<sequence length="256" mass="28703">MTNATLDSVIGNTMYDSAGEKIGKVKKIYLDNDTGTPTWAAVSTGLFSGDSMVPLAGAQHQADAGTLQVRVDKEHVKSAPYLDDDGHISRAGEQELFAHYGIDPRQAGWNAYGRQQIRPGPDEPMTHGHGGDEMVRSEERLEIGTEREEVGKARLRKYVVTEEQTVDVPTTHEEVYVEREPITDPSEVRSARMGEQEQEVTLHADRVNVHKESVPVERVRLGVEEVEDHRTVSENLRKERIDTEGVDPEQRHDKDR</sequence>
<dbReference type="Pfam" id="PF05239">
    <property type="entry name" value="PRC"/>
    <property type="match status" value="1"/>
</dbReference>
<dbReference type="InterPro" id="IPR027275">
    <property type="entry name" value="PRC-brl_dom"/>
</dbReference>
<dbReference type="Pfam" id="PF09557">
    <property type="entry name" value="DUF2382"/>
    <property type="match status" value="1"/>
</dbReference>
<evidence type="ECO:0000313" key="5">
    <source>
        <dbReference type="Proteomes" id="UP000540412"/>
    </source>
</evidence>
<evidence type="ECO:0000313" key="4">
    <source>
        <dbReference type="EMBL" id="MBB5914773.1"/>
    </source>
</evidence>
<dbReference type="GO" id="GO:0019684">
    <property type="term" value="P:photosynthesis, light reaction"/>
    <property type="evidence" value="ECO:0007669"/>
    <property type="project" value="InterPro"/>
</dbReference>
<dbReference type="InterPro" id="IPR019060">
    <property type="entry name" value="DUF2382"/>
</dbReference>
<protein>
    <submittedName>
        <fullName evidence="4">Uncharacterized protein (TIGR02271 family)</fullName>
    </submittedName>
</protein>
<dbReference type="EMBL" id="JACHIT010000001">
    <property type="protein sequence ID" value="MBB5914773.1"/>
    <property type="molecule type" value="Genomic_DNA"/>
</dbReference>
<dbReference type="PANTHER" id="PTHR38463:SF1">
    <property type="entry name" value="STRESS RESPONSE PROTEIN YSNF"/>
    <property type="match status" value="1"/>
</dbReference>
<reference evidence="4 5" key="1">
    <citation type="submission" date="2020-08" db="EMBL/GenBank/DDBJ databases">
        <title>Sequencing the genomes of 1000 actinobacteria strains.</title>
        <authorList>
            <person name="Klenk H.-P."/>
        </authorList>
    </citation>
    <scope>NUCLEOTIDE SEQUENCE [LARGE SCALE GENOMIC DNA]</scope>
    <source>
        <strain evidence="4 5">DSM 43582</strain>
    </source>
</reference>
<feature type="domain" description="DUF2382" evidence="3">
    <location>
        <begin position="134"/>
        <end position="242"/>
    </location>
</feature>
<dbReference type="Gene3D" id="3.90.50.10">
    <property type="entry name" value="Photosynthetic Reaction Center, subunit H, domain 2"/>
    <property type="match status" value="1"/>
</dbReference>
<dbReference type="Proteomes" id="UP000540412">
    <property type="component" value="Unassembled WGS sequence"/>
</dbReference>
<dbReference type="NCBIfam" id="TIGR02271">
    <property type="entry name" value="YsnF/AvaK domain"/>
    <property type="match status" value="1"/>
</dbReference>
<dbReference type="SUPFAM" id="SSF50346">
    <property type="entry name" value="PRC-barrel domain"/>
    <property type="match status" value="1"/>
</dbReference>
<dbReference type="AlphaFoldDB" id="A0A7W9PFP4"/>
<dbReference type="RefSeq" id="WP_040746213.1">
    <property type="nucleotide sequence ID" value="NZ_JACHIT010000001.1"/>
</dbReference>
<comment type="caution">
    <text evidence="4">The sequence shown here is derived from an EMBL/GenBank/DDBJ whole genome shotgun (WGS) entry which is preliminary data.</text>
</comment>
<organism evidence="4 5">
    <name type="scientific">Nocardia transvalensis</name>
    <dbReference type="NCBI Taxonomy" id="37333"/>
    <lineage>
        <taxon>Bacteria</taxon>
        <taxon>Bacillati</taxon>
        <taxon>Actinomycetota</taxon>
        <taxon>Actinomycetes</taxon>
        <taxon>Mycobacteriales</taxon>
        <taxon>Nocardiaceae</taxon>
        <taxon>Nocardia</taxon>
    </lineage>
</organism>
<keyword evidence="5" id="KW-1185">Reference proteome</keyword>
<evidence type="ECO:0000256" key="1">
    <source>
        <dbReference type="SAM" id="MobiDB-lite"/>
    </source>
</evidence>
<gene>
    <name evidence="4" type="ORF">BJY24_003640</name>
</gene>
<name>A0A7W9PFP4_9NOCA</name>
<feature type="domain" description="PRC-barrel" evidence="2">
    <location>
        <begin position="5"/>
        <end position="74"/>
    </location>
</feature>
<dbReference type="GO" id="GO:0030077">
    <property type="term" value="C:plasma membrane light-harvesting complex"/>
    <property type="evidence" value="ECO:0007669"/>
    <property type="project" value="InterPro"/>
</dbReference>
<dbReference type="InterPro" id="IPR011033">
    <property type="entry name" value="PRC_barrel-like_sf"/>
</dbReference>
<accession>A0A7W9PFP4</accession>
<evidence type="ECO:0000259" key="2">
    <source>
        <dbReference type="Pfam" id="PF05239"/>
    </source>
</evidence>
<proteinExistence type="predicted"/>